<evidence type="ECO:0000256" key="3">
    <source>
        <dbReference type="ARBA" id="ARBA00022801"/>
    </source>
</evidence>
<protein>
    <submittedName>
        <fullName evidence="5">NaeI family type II restriction endonuclease</fullName>
    </submittedName>
</protein>
<evidence type="ECO:0000256" key="2">
    <source>
        <dbReference type="ARBA" id="ARBA00022759"/>
    </source>
</evidence>
<dbReference type="Proteomes" id="UP001620295">
    <property type="component" value="Unassembled WGS sequence"/>
</dbReference>
<dbReference type="Gene3D" id="3.40.600.10">
    <property type="entry name" value="DNA mismatch repair MutH/Restriction endonuclease, type II"/>
    <property type="match status" value="1"/>
</dbReference>
<dbReference type="SUPFAM" id="SSF52980">
    <property type="entry name" value="Restriction endonuclease-like"/>
    <property type="match status" value="1"/>
</dbReference>
<dbReference type="GO" id="GO:0004519">
    <property type="term" value="F:endonuclease activity"/>
    <property type="evidence" value="ECO:0007669"/>
    <property type="project" value="UniProtKB-KW"/>
</dbReference>
<dbReference type="InterPro" id="IPR015210">
    <property type="entry name" value="NaeI"/>
</dbReference>
<keyword evidence="6" id="KW-1185">Reference proteome</keyword>
<comment type="caution">
    <text evidence="5">The sequence shown here is derived from an EMBL/GenBank/DDBJ whole genome shotgun (WGS) entry which is preliminary data.</text>
</comment>
<name>A0ABW8LZJ3_9ACTN</name>
<dbReference type="InterPro" id="IPR011335">
    <property type="entry name" value="Restrct_endonuc-II-like"/>
</dbReference>
<evidence type="ECO:0000256" key="1">
    <source>
        <dbReference type="ARBA" id="ARBA00022722"/>
    </source>
</evidence>
<keyword evidence="2 5" id="KW-0255">Endonuclease</keyword>
<dbReference type="Gene3D" id="1.10.10.10">
    <property type="entry name" value="Winged helix-like DNA-binding domain superfamily/Winged helix DNA-binding domain"/>
    <property type="match status" value="1"/>
</dbReference>
<feature type="domain" description="Type II restriction enzyme NaeI" evidence="4">
    <location>
        <begin position="85"/>
        <end position="317"/>
    </location>
</feature>
<dbReference type="Pfam" id="PF09126">
    <property type="entry name" value="NaeI"/>
    <property type="match status" value="1"/>
</dbReference>
<evidence type="ECO:0000259" key="4">
    <source>
        <dbReference type="Pfam" id="PF09126"/>
    </source>
</evidence>
<keyword evidence="1" id="KW-0540">Nuclease</keyword>
<dbReference type="InterPro" id="IPR036388">
    <property type="entry name" value="WH-like_DNA-bd_sf"/>
</dbReference>
<dbReference type="InterPro" id="IPR037057">
    <property type="entry name" value="DNA_rep_MutH/T2_RE_sf"/>
</dbReference>
<sequence>MVALSATRLRPQAESASAHVTLQQHGSLSLAINQQETALPRLQLPPAGEMCANAELGAHPLLSPEDDEEFQTVLNSLQELPVLDNYTQAIQAATEHVLDGPKTGRFDLNSPDVDSGERRAVGAKLEYELLRVFHWKKEKPLDIKVSGTPVDIKATVGDNWSIPKEAHCQLCLCTKIDPKLNRHKTWLVRTHRSWLYGGKGNNDGKRGLAADALDNLSTPLYEWAPLPINPLLKLTPAAIEEVFAESVAQETRLLALFRHLPCEIIPRSTIETVGWGWKDPLRRARAVREAAAKEGLLLLCGTWADQRAQASALGYPLRTGDWIAIPSPTVSK</sequence>
<gene>
    <name evidence="5" type="ORF">ACI2L5_36610</name>
</gene>
<evidence type="ECO:0000313" key="6">
    <source>
        <dbReference type="Proteomes" id="UP001620295"/>
    </source>
</evidence>
<dbReference type="RefSeq" id="WP_404748006.1">
    <property type="nucleotide sequence ID" value="NZ_JBJDQH010000013.1"/>
</dbReference>
<organism evidence="5 6">
    <name type="scientific">Streptomyces milbemycinicus</name>
    <dbReference type="NCBI Taxonomy" id="476552"/>
    <lineage>
        <taxon>Bacteria</taxon>
        <taxon>Bacillati</taxon>
        <taxon>Actinomycetota</taxon>
        <taxon>Actinomycetes</taxon>
        <taxon>Kitasatosporales</taxon>
        <taxon>Streptomycetaceae</taxon>
        <taxon>Streptomyces</taxon>
    </lineage>
</organism>
<dbReference type="EMBL" id="JBJDQH010000013">
    <property type="protein sequence ID" value="MFK4270414.1"/>
    <property type="molecule type" value="Genomic_DNA"/>
</dbReference>
<keyword evidence="3" id="KW-0378">Hydrolase</keyword>
<proteinExistence type="predicted"/>
<accession>A0ABW8LZJ3</accession>
<reference evidence="5 6" key="1">
    <citation type="submission" date="2024-11" db="EMBL/GenBank/DDBJ databases">
        <title>The Natural Products Discovery Center: Release of the First 8490 Sequenced Strains for Exploring Actinobacteria Biosynthetic Diversity.</title>
        <authorList>
            <person name="Kalkreuter E."/>
            <person name="Kautsar S.A."/>
            <person name="Yang D."/>
            <person name="Bader C.D."/>
            <person name="Teijaro C.N."/>
            <person name="Fluegel L."/>
            <person name="Davis C.M."/>
            <person name="Simpson J.R."/>
            <person name="Lauterbach L."/>
            <person name="Steele A.D."/>
            <person name="Gui C."/>
            <person name="Meng S."/>
            <person name="Li G."/>
            <person name="Viehrig K."/>
            <person name="Ye F."/>
            <person name="Su P."/>
            <person name="Kiefer A.F."/>
            <person name="Nichols A."/>
            <person name="Cepeda A.J."/>
            <person name="Yan W."/>
            <person name="Fan B."/>
            <person name="Jiang Y."/>
            <person name="Adhikari A."/>
            <person name="Zheng C.-J."/>
            <person name="Schuster L."/>
            <person name="Cowan T.M."/>
            <person name="Smanski M.J."/>
            <person name="Chevrette M.G."/>
            <person name="De Carvalho L.P.S."/>
            <person name="Shen B."/>
        </authorList>
    </citation>
    <scope>NUCLEOTIDE SEQUENCE [LARGE SCALE GENOMIC DNA]</scope>
    <source>
        <strain evidence="5 6">NPDC020863</strain>
    </source>
</reference>
<evidence type="ECO:0000313" key="5">
    <source>
        <dbReference type="EMBL" id="MFK4270414.1"/>
    </source>
</evidence>